<protein>
    <submittedName>
        <fullName evidence="1">Uncharacterized protein</fullName>
    </submittedName>
</protein>
<reference evidence="1 2" key="1">
    <citation type="submission" date="2023-10" db="EMBL/GenBank/DDBJ databases">
        <title>Chromosome-scale genome assembly provides insights into flower coloration mechanisms of Canna indica.</title>
        <authorList>
            <person name="Li C."/>
        </authorList>
    </citation>
    <scope>NUCLEOTIDE SEQUENCE [LARGE SCALE GENOMIC DNA]</scope>
    <source>
        <tissue evidence="1">Flower</tissue>
    </source>
</reference>
<keyword evidence="2" id="KW-1185">Reference proteome</keyword>
<gene>
    <name evidence="1" type="ORF">Cni_G15816</name>
</gene>
<name>A0AAQ3QG60_9LILI</name>
<organism evidence="1 2">
    <name type="scientific">Canna indica</name>
    <name type="common">Indian-shot</name>
    <dbReference type="NCBI Taxonomy" id="4628"/>
    <lineage>
        <taxon>Eukaryota</taxon>
        <taxon>Viridiplantae</taxon>
        <taxon>Streptophyta</taxon>
        <taxon>Embryophyta</taxon>
        <taxon>Tracheophyta</taxon>
        <taxon>Spermatophyta</taxon>
        <taxon>Magnoliopsida</taxon>
        <taxon>Liliopsida</taxon>
        <taxon>Zingiberales</taxon>
        <taxon>Cannaceae</taxon>
        <taxon>Canna</taxon>
    </lineage>
</organism>
<evidence type="ECO:0000313" key="1">
    <source>
        <dbReference type="EMBL" id="WOL07080.1"/>
    </source>
</evidence>
<dbReference type="AlphaFoldDB" id="A0AAQ3QG60"/>
<evidence type="ECO:0000313" key="2">
    <source>
        <dbReference type="Proteomes" id="UP001327560"/>
    </source>
</evidence>
<proteinExistence type="predicted"/>
<accession>A0AAQ3QG60</accession>
<sequence>MNAWPLRHSCKHYMGTGTEAHQSAAAAGMIAVTAINLLQIIECLKPPCGRFLDHLPNTGKYTVFFLKRRTGRNAKHFDASKCLPLTILIRRIFQLSARAGVDSERHCCKHFEGTQKRWVEREEQEHL</sequence>
<dbReference type="EMBL" id="CP136894">
    <property type="protein sequence ID" value="WOL07080.1"/>
    <property type="molecule type" value="Genomic_DNA"/>
</dbReference>
<dbReference type="Proteomes" id="UP001327560">
    <property type="component" value="Chromosome 5"/>
</dbReference>